<dbReference type="RefSeq" id="WP_369720052.1">
    <property type="nucleotide sequence ID" value="NZ_CP165734.1"/>
</dbReference>
<gene>
    <name evidence="1" type="ORF">AB8Z38_22895</name>
</gene>
<evidence type="ECO:0000313" key="1">
    <source>
        <dbReference type="EMBL" id="XDV55602.1"/>
    </source>
</evidence>
<accession>A0AB39XFQ4</accession>
<sequence length="71" mass="8540">MPATTSDLYLKTRQVQHRYGGCSHMFIERRLKNDPTFPRPVFMGRLRFWKLSELEQWEQASVERAEKAVRQ</sequence>
<dbReference type="AlphaFoldDB" id="A0AB39XFQ4"/>
<dbReference type="EMBL" id="CP165734">
    <property type="protein sequence ID" value="XDV55602.1"/>
    <property type="molecule type" value="Genomic_DNA"/>
</dbReference>
<organism evidence="1">
    <name type="scientific">Bradyrhizobium sp. LLZ17</name>
    <dbReference type="NCBI Taxonomy" id="3239388"/>
    <lineage>
        <taxon>Bacteria</taxon>
        <taxon>Pseudomonadati</taxon>
        <taxon>Pseudomonadota</taxon>
        <taxon>Alphaproteobacteria</taxon>
        <taxon>Hyphomicrobiales</taxon>
        <taxon>Nitrobacteraceae</taxon>
        <taxon>Bradyrhizobium</taxon>
    </lineage>
</organism>
<proteinExistence type="predicted"/>
<name>A0AB39XFQ4_9BRAD</name>
<protein>
    <submittedName>
        <fullName evidence="1">Helix-turn-helix transcriptional regulator</fullName>
    </submittedName>
</protein>
<reference evidence="1" key="1">
    <citation type="submission" date="2024-08" db="EMBL/GenBank/DDBJ databases">
        <authorList>
            <person name="Chaddad Z."/>
            <person name="Lamrabet M."/>
            <person name="Bouhnik O."/>
            <person name="Alami S."/>
            <person name="Wipf D."/>
            <person name="Courty P.E."/>
            <person name="Missbah El Idrissi M."/>
        </authorList>
    </citation>
    <scope>NUCLEOTIDE SEQUENCE</scope>
    <source>
        <strain evidence="1">LLZ17</strain>
    </source>
</reference>